<accession>Q6K3Y4</accession>
<evidence type="ECO:0000313" key="2">
    <source>
        <dbReference type="EMBL" id="BAD22343.1"/>
    </source>
</evidence>
<feature type="region of interest" description="Disordered" evidence="1">
    <location>
        <begin position="109"/>
        <end position="141"/>
    </location>
</feature>
<evidence type="ECO:0000256" key="1">
    <source>
        <dbReference type="SAM" id="MobiDB-lite"/>
    </source>
</evidence>
<sequence length="230" mass="25453">MPLSSLFLSPLSRRLYLVLIPLPRRIGPRPQTAAPKMSRPQSRSPLRQTSRVGRCQLWVRLAVPAVEIEDVRVRQIDYGDGKVNGEWAEEAGLDNKGVAIRELDRDDHGVEDTNGLGEEPAVSMAPPPPQPSAEVAEGERRRVEERLRPRLRSWRTRCRQRRAPAGVVAAVVAIVLAVLDDAPGELGHRKKVAGAEARRRSRHPRRECSATAAATVLLKSQREEEGDGNA</sequence>
<name>Q6K3Y4_ORYSJ</name>
<evidence type="ECO:0000313" key="3">
    <source>
        <dbReference type="Proteomes" id="UP000000763"/>
    </source>
</evidence>
<organism evidence="2 3">
    <name type="scientific">Oryza sativa subsp. japonica</name>
    <name type="common">Rice</name>
    <dbReference type="NCBI Taxonomy" id="39947"/>
    <lineage>
        <taxon>Eukaryota</taxon>
        <taxon>Viridiplantae</taxon>
        <taxon>Streptophyta</taxon>
        <taxon>Embryophyta</taxon>
        <taxon>Tracheophyta</taxon>
        <taxon>Spermatophyta</taxon>
        <taxon>Magnoliopsida</taxon>
        <taxon>Liliopsida</taxon>
        <taxon>Poales</taxon>
        <taxon>Poaceae</taxon>
        <taxon>BOP clade</taxon>
        <taxon>Oryzoideae</taxon>
        <taxon>Oryzeae</taxon>
        <taxon>Oryzinae</taxon>
        <taxon>Oryza</taxon>
        <taxon>Oryza sativa</taxon>
    </lineage>
</organism>
<gene>
    <name evidence="2" type="primary">P0574F11.36</name>
</gene>
<protein>
    <submittedName>
        <fullName evidence="2">Uncharacterized protein</fullName>
    </submittedName>
</protein>
<reference evidence="3" key="2">
    <citation type="journal article" date="2008" name="Nucleic Acids Res.">
        <title>The rice annotation project database (RAP-DB): 2008 update.</title>
        <authorList>
            <consortium name="The rice annotation project (RAP)"/>
        </authorList>
    </citation>
    <scope>GENOME REANNOTATION</scope>
    <source>
        <strain evidence="3">cv. Nipponbare</strain>
    </source>
</reference>
<dbReference type="EMBL" id="AP005590">
    <property type="protein sequence ID" value="BAD22343.1"/>
    <property type="molecule type" value="Genomic_DNA"/>
</dbReference>
<dbReference type="AlphaFoldDB" id="Q6K3Y4"/>
<feature type="region of interest" description="Disordered" evidence="1">
    <location>
        <begin position="189"/>
        <end position="230"/>
    </location>
</feature>
<proteinExistence type="predicted"/>
<feature type="region of interest" description="Disordered" evidence="1">
    <location>
        <begin position="28"/>
        <end position="49"/>
    </location>
</feature>
<dbReference type="Proteomes" id="UP000000763">
    <property type="component" value="Chromosome 9"/>
</dbReference>
<feature type="compositionally biased region" description="Polar residues" evidence="1">
    <location>
        <begin position="39"/>
        <end position="49"/>
    </location>
</feature>
<reference evidence="3" key="1">
    <citation type="journal article" date="2005" name="Nature">
        <title>The map-based sequence of the rice genome.</title>
        <authorList>
            <consortium name="International rice genome sequencing project (IRGSP)"/>
            <person name="Matsumoto T."/>
            <person name="Wu J."/>
            <person name="Kanamori H."/>
            <person name="Katayose Y."/>
            <person name="Fujisawa M."/>
            <person name="Namiki N."/>
            <person name="Mizuno H."/>
            <person name="Yamamoto K."/>
            <person name="Antonio B.A."/>
            <person name="Baba T."/>
            <person name="Sakata K."/>
            <person name="Nagamura Y."/>
            <person name="Aoki H."/>
            <person name="Arikawa K."/>
            <person name="Arita K."/>
            <person name="Bito T."/>
            <person name="Chiden Y."/>
            <person name="Fujitsuka N."/>
            <person name="Fukunaka R."/>
            <person name="Hamada M."/>
            <person name="Harada C."/>
            <person name="Hayashi A."/>
            <person name="Hijishita S."/>
            <person name="Honda M."/>
            <person name="Hosokawa S."/>
            <person name="Ichikawa Y."/>
            <person name="Idonuma A."/>
            <person name="Iijima M."/>
            <person name="Ikeda M."/>
            <person name="Ikeno M."/>
            <person name="Ito K."/>
            <person name="Ito S."/>
            <person name="Ito T."/>
            <person name="Ito Y."/>
            <person name="Ito Y."/>
            <person name="Iwabuchi A."/>
            <person name="Kamiya K."/>
            <person name="Karasawa W."/>
            <person name="Kurita K."/>
            <person name="Katagiri S."/>
            <person name="Kikuta A."/>
            <person name="Kobayashi H."/>
            <person name="Kobayashi N."/>
            <person name="Machita K."/>
            <person name="Maehara T."/>
            <person name="Masukawa M."/>
            <person name="Mizubayashi T."/>
            <person name="Mukai Y."/>
            <person name="Nagasaki H."/>
            <person name="Nagata Y."/>
            <person name="Naito S."/>
            <person name="Nakashima M."/>
            <person name="Nakama Y."/>
            <person name="Nakamichi Y."/>
            <person name="Nakamura M."/>
            <person name="Meguro A."/>
            <person name="Negishi M."/>
            <person name="Ohta I."/>
            <person name="Ohta T."/>
            <person name="Okamoto M."/>
            <person name="Ono N."/>
            <person name="Saji S."/>
            <person name="Sakaguchi M."/>
            <person name="Sakai K."/>
            <person name="Shibata M."/>
            <person name="Shimokawa T."/>
            <person name="Song J."/>
            <person name="Takazaki Y."/>
            <person name="Terasawa K."/>
            <person name="Tsugane M."/>
            <person name="Tsuji K."/>
            <person name="Ueda S."/>
            <person name="Waki K."/>
            <person name="Yamagata H."/>
            <person name="Yamamoto M."/>
            <person name="Yamamoto S."/>
            <person name="Yamane H."/>
            <person name="Yoshiki S."/>
            <person name="Yoshihara R."/>
            <person name="Yukawa K."/>
            <person name="Zhong H."/>
            <person name="Yano M."/>
            <person name="Yuan Q."/>
            <person name="Ouyang S."/>
            <person name="Liu J."/>
            <person name="Jones K.M."/>
            <person name="Gansberger K."/>
            <person name="Moffat K."/>
            <person name="Hill J."/>
            <person name="Bera J."/>
            <person name="Fadrosh D."/>
            <person name="Jin S."/>
            <person name="Johri S."/>
            <person name="Kim M."/>
            <person name="Overton L."/>
            <person name="Reardon M."/>
            <person name="Tsitrin T."/>
            <person name="Vuong H."/>
            <person name="Weaver B."/>
            <person name="Ciecko A."/>
            <person name="Tallon L."/>
            <person name="Jackson J."/>
            <person name="Pai G."/>
            <person name="Aken S.V."/>
            <person name="Utterback T."/>
            <person name="Reidmuller S."/>
            <person name="Feldblyum T."/>
            <person name="Hsiao J."/>
            <person name="Zismann V."/>
            <person name="Iobst S."/>
            <person name="de Vazeille A.R."/>
            <person name="Buell C.R."/>
            <person name="Ying K."/>
            <person name="Li Y."/>
            <person name="Lu T."/>
            <person name="Huang Y."/>
            <person name="Zhao Q."/>
            <person name="Feng Q."/>
            <person name="Zhang L."/>
            <person name="Zhu J."/>
            <person name="Weng Q."/>
            <person name="Mu J."/>
            <person name="Lu Y."/>
            <person name="Fan D."/>
            <person name="Liu Y."/>
            <person name="Guan J."/>
            <person name="Zhang Y."/>
            <person name="Yu S."/>
            <person name="Liu X."/>
            <person name="Zhang Y."/>
            <person name="Hong G."/>
            <person name="Han B."/>
            <person name="Choisne N."/>
            <person name="Demange N."/>
            <person name="Orjeda G."/>
            <person name="Samain S."/>
            <person name="Cattolico L."/>
            <person name="Pelletier E."/>
            <person name="Couloux A."/>
            <person name="Segurens B."/>
            <person name="Wincker P."/>
            <person name="D'Hont A."/>
            <person name="Scarpelli C."/>
            <person name="Weissenbach J."/>
            <person name="Salanoubat M."/>
            <person name="Quetier F."/>
            <person name="Yu Y."/>
            <person name="Kim H.R."/>
            <person name="Rambo T."/>
            <person name="Currie J."/>
            <person name="Collura K."/>
            <person name="Luo M."/>
            <person name="Yang T."/>
            <person name="Ammiraju J.S.S."/>
            <person name="Engler F."/>
            <person name="Soderlund C."/>
            <person name="Wing R.A."/>
            <person name="Palmer L.E."/>
            <person name="de la Bastide M."/>
            <person name="Spiegel L."/>
            <person name="Nascimento L."/>
            <person name="Zutavern T."/>
            <person name="O'Shaughnessy A."/>
            <person name="Dike S."/>
            <person name="Dedhia N."/>
            <person name="Preston R."/>
            <person name="Balija V."/>
            <person name="McCombie W.R."/>
            <person name="Chow T."/>
            <person name="Chen H."/>
            <person name="Chung M."/>
            <person name="Chen C."/>
            <person name="Shaw J."/>
            <person name="Wu H."/>
            <person name="Hsiao K."/>
            <person name="Chao Y."/>
            <person name="Chu M."/>
            <person name="Cheng C."/>
            <person name="Hour A."/>
            <person name="Lee P."/>
            <person name="Lin S."/>
            <person name="Lin Y."/>
            <person name="Liou J."/>
            <person name="Liu S."/>
            <person name="Hsing Y."/>
            <person name="Raghuvanshi S."/>
            <person name="Mohanty A."/>
            <person name="Bharti A.K."/>
            <person name="Gaur A."/>
            <person name="Gupta V."/>
            <person name="Kumar D."/>
            <person name="Ravi V."/>
            <person name="Vij S."/>
            <person name="Kapur A."/>
            <person name="Khurana P."/>
            <person name="Khurana P."/>
            <person name="Khurana J.P."/>
            <person name="Tyagi A.K."/>
            <person name="Gaikwad K."/>
            <person name="Singh A."/>
            <person name="Dalal V."/>
            <person name="Srivastava S."/>
            <person name="Dixit A."/>
            <person name="Pal A.K."/>
            <person name="Ghazi I.A."/>
            <person name="Yadav M."/>
            <person name="Pandit A."/>
            <person name="Bhargava A."/>
            <person name="Sureshbabu K."/>
            <person name="Batra K."/>
            <person name="Sharma T.R."/>
            <person name="Mohapatra T."/>
            <person name="Singh N.K."/>
            <person name="Messing J."/>
            <person name="Nelson A.B."/>
            <person name="Fuks G."/>
            <person name="Kavchok S."/>
            <person name="Keizer G."/>
            <person name="Linton E."/>
            <person name="Llaca V."/>
            <person name="Song R."/>
            <person name="Tanyolac B."/>
            <person name="Young S."/>
            <person name="Ho-Il K."/>
            <person name="Hahn J.H."/>
            <person name="Sangsakoo G."/>
            <person name="Vanavichit A."/>
            <person name="de Mattos Luiz.A.T."/>
            <person name="Zimmer P.D."/>
            <person name="Malone G."/>
            <person name="Dellagostin O."/>
            <person name="de Oliveira A.C."/>
            <person name="Bevan M."/>
            <person name="Bancroft I."/>
            <person name="Minx P."/>
            <person name="Cordum H."/>
            <person name="Wilson R."/>
            <person name="Cheng Z."/>
            <person name="Jin W."/>
            <person name="Jiang J."/>
            <person name="Leong S.A."/>
            <person name="Iwama H."/>
            <person name="Gojobori T."/>
            <person name="Itoh T."/>
            <person name="Niimura Y."/>
            <person name="Fujii Y."/>
            <person name="Habara T."/>
            <person name="Sakai H."/>
            <person name="Sato Y."/>
            <person name="Wilson G."/>
            <person name="Kumar K."/>
            <person name="McCouch S."/>
            <person name="Juretic N."/>
            <person name="Hoen D."/>
            <person name="Wright S."/>
            <person name="Bruskiewich R."/>
            <person name="Bureau T."/>
            <person name="Miyao A."/>
            <person name="Hirochika H."/>
            <person name="Nishikawa T."/>
            <person name="Kadowaki K."/>
            <person name="Sugiura M."/>
            <person name="Burr B."/>
            <person name="Sasaki T."/>
        </authorList>
    </citation>
    <scope>NUCLEOTIDE SEQUENCE [LARGE SCALE GENOMIC DNA]</scope>
    <source>
        <strain evidence="3">cv. Nipponbare</strain>
    </source>
</reference>